<sequence length="90" mass="10085">MRKVKTAKNSSWKSFCTKASNLNGTHYKAAFRKAIKPSELITLNNHNPSGNHLKIVQDILEKIFPHPANSNSSTYIRLAPQTTAHSPKEK</sequence>
<dbReference type="AlphaFoldDB" id="A0A4Y2Q064"/>
<comment type="caution">
    <text evidence="2">The sequence shown here is derived from an EMBL/GenBank/DDBJ whole genome shotgun (WGS) entry which is preliminary data.</text>
</comment>
<evidence type="ECO:0000256" key="1">
    <source>
        <dbReference type="SAM" id="MobiDB-lite"/>
    </source>
</evidence>
<evidence type="ECO:0000313" key="3">
    <source>
        <dbReference type="Proteomes" id="UP000499080"/>
    </source>
</evidence>
<protein>
    <submittedName>
        <fullName evidence="2">Uncharacterized protein</fullName>
    </submittedName>
</protein>
<proteinExistence type="predicted"/>
<feature type="region of interest" description="Disordered" evidence="1">
    <location>
        <begin position="68"/>
        <end position="90"/>
    </location>
</feature>
<gene>
    <name evidence="2" type="ORF">AVEN_164804_1</name>
</gene>
<organism evidence="2 3">
    <name type="scientific">Araneus ventricosus</name>
    <name type="common">Orbweaver spider</name>
    <name type="synonym">Epeira ventricosa</name>
    <dbReference type="NCBI Taxonomy" id="182803"/>
    <lineage>
        <taxon>Eukaryota</taxon>
        <taxon>Metazoa</taxon>
        <taxon>Ecdysozoa</taxon>
        <taxon>Arthropoda</taxon>
        <taxon>Chelicerata</taxon>
        <taxon>Arachnida</taxon>
        <taxon>Araneae</taxon>
        <taxon>Araneomorphae</taxon>
        <taxon>Entelegynae</taxon>
        <taxon>Araneoidea</taxon>
        <taxon>Araneidae</taxon>
        <taxon>Araneus</taxon>
    </lineage>
</organism>
<dbReference type="Proteomes" id="UP000499080">
    <property type="component" value="Unassembled WGS sequence"/>
</dbReference>
<dbReference type="EMBL" id="BGPR01217682">
    <property type="protein sequence ID" value="GBN55726.1"/>
    <property type="molecule type" value="Genomic_DNA"/>
</dbReference>
<evidence type="ECO:0000313" key="2">
    <source>
        <dbReference type="EMBL" id="GBN55726.1"/>
    </source>
</evidence>
<keyword evidence="3" id="KW-1185">Reference proteome</keyword>
<reference evidence="2 3" key="1">
    <citation type="journal article" date="2019" name="Sci. Rep.">
        <title>Orb-weaving spider Araneus ventricosus genome elucidates the spidroin gene catalogue.</title>
        <authorList>
            <person name="Kono N."/>
            <person name="Nakamura H."/>
            <person name="Ohtoshi R."/>
            <person name="Moran D.A.P."/>
            <person name="Shinohara A."/>
            <person name="Yoshida Y."/>
            <person name="Fujiwara M."/>
            <person name="Mori M."/>
            <person name="Tomita M."/>
            <person name="Arakawa K."/>
        </authorList>
    </citation>
    <scope>NUCLEOTIDE SEQUENCE [LARGE SCALE GENOMIC DNA]</scope>
</reference>
<accession>A0A4Y2Q064</accession>
<name>A0A4Y2Q064_ARAVE</name>